<sequence length="112" mass="13067">MHQNFPTNKIVIKTISYFLSPTIHPCFRPMWENNSYSASVEGTPTHRPMWDNTSSYPTSVESTPTHRSMWNNTGTVRREESYMDPTRRGEPVREQISTRCQIKVILVIMNFS</sequence>
<accession>A0A9J7HKS2</accession>
<evidence type="ECO:0000313" key="2">
    <source>
        <dbReference type="Proteomes" id="UP000001554"/>
    </source>
</evidence>
<evidence type="ECO:0000256" key="1">
    <source>
        <dbReference type="SAM" id="MobiDB-lite"/>
    </source>
</evidence>
<dbReference type="GeneID" id="118404831"/>
<feature type="compositionally biased region" description="Basic and acidic residues" evidence="1">
    <location>
        <begin position="76"/>
        <end position="93"/>
    </location>
</feature>
<feature type="region of interest" description="Disordered" evidence="1">
    <location>
        <begin position="48"/>
        <end position="94"/>
    </location>
</feature>
<organism evidence="2 3">
    <name type="scientific">Branchiostoma floridae</name>
    <name type="common">Florida lancelet</name>
    <name type="synonym">Amphioxus</name>
    <dbReference type="NCBI Taxonomy" id="7739"/>
    <lineage>
        <taxon>Eukaryota</taxon>
        <taxon>Metazoa</taxon>
        <taxon>Chordata</taxon>
        <taxon>Cephalochordata</taxon>
        <taxon>Leptocardii</taxon>
        <taxon>Amphioxiformes</taxon>
        <taxon>Branchiostomatidae</taxon>
        <taxon>Branchiostoma</taxon>
    </lineage>
</organism>
<feature type="compositionally biased region" description="Polar residues" evidence="1">
    <location>
        <begin position="51"/>
        <end position="75"/>
    </location>
</feature>
<reference evidence="3" key="2">
    <citation type="submission" date="2025-08" db="UniProtKB">
        <authorList>
            <consortium name="RefSeq"/>
        </authorList>
    </citation>
    <scope>IDENTIFICATION</scope>
    <source>
        <strain evidence="3">S238N-H82</strain>
        <tissue evidence="3">Testes</tissue>
    </source>
</reference>
<gene>
    <name evidence="3" type="primary">LOC118404831</name>
</gene>
<dbReference type="Proteomes" id="UP000001554">
    <property type="component" value="Chromosome 17"/>
</dbReference>
<dbReference type="AlphaFoldDB" id="A0A9J7HKS2"/>
<keyword evidence="2" id="KW-1185">Reference proteome</keyword>
<dbReference type="KEGG" id="bfo:118404831"/>
<evidence type="ECO:0000313" key="3">
    <source>
        <dbReference type="RefSeq" id="XP_035660090.1"/>
    </source>
</evidence>
<protein>
    <submittedName>
        <fullName evidence="3">Uncharacterized protein LOC118404831 isoform X1</fullName>
    </submittedName>
</protein>
<name>A0A9J7HKS2_BRAFL</name>
<proteinExistence type="predicted"/>
<dbReference type="RefSeq" id="XP_035660090.1">
    <property type="nucleotide sequence ID" value="XM_035804197.1"/>
</dbReference>
<reference evidence="2" key="1">
    <citation type="journal article" date="2020" name="Nat. Ecol. Evol.">
        <title>Deeply conserved synteny resolves early events in vertebrate evolution.</title>
        <authorList>
            <person name="Simakov O."/>
            <person name="Marletaz F."/>
            <person name="Yue J.X."/>
            <person name="O'Connell B."/>
            <person name="Jenkins J."/>
            <person name="Brandt A."/>
            <person name="Calef R."/>
            <person name="Tung C.H."/>
            <person name="Huang T.K."/>
            <person name="Schmutz J."/>
            <person name="Satoh N."/>
            <person name="Yu J.K."/>
            <person name="Putnam N.H."/>
            <person name="Green R.E."/>
            <person name="Rokhsar D.S."/>
        </authorList>
    </citation>
    <scope>NUCLEOTIDE SEQUENCE [LARGE SCALE GENOMIC DNA]</scope>
    <source>
        <strain evidence="2">S238N-H82</strain>
    </source>
</reference>